<dbReference type="Gramene" id="Aco002800.1.mrna1">
    <property type="protein sequence ID" value="Aco002800.1.mrna1.cds1"/>
    <property type="gene ID" value="Aco002800.1.path1"/>
</dbReference>
<keyword evidence="1" id="KW-1185">Reference proteome</keyword>
<dbReference type="AlphaFoldDB" id="A0A6P5F8S0"/>
<accession>A0A6P5F8S0</accession>
<evidence type="ECO:0000313" key="1">
    <source>
        <dbReference type="Proteomes" id="UP000515123"/>
    </source>
</evidence>
<reference evidence="2" key="2">
    <citation type="submission" date="2025-08" db="UniProtKB">
        <authorList>
            <consortium name="RefSeq"/>
        </authorList>
    </citation>
    <scope>IDENTIFICATION</scope>
    <source>
        <tissue evidence="2">Leaf</tissue>
    </source>
</reference>
<dbReference type="RefSeq" id="XP_020089878.1">
    <property type="nucleotide sequence ID" value="XM_020234289.1"/>
</dbReference>
<dbReference type="OrthoDB" id="686755at2759"/>
<organism evidence="1 2">
    <name type="scientific">Ananas comosus</name>
    <name type="common">Pineapple</name>
    <name type="synonym">Ananas ananas</name>
    <dbReference type="NCBI Taxonomy" id="4615"/>
    <lineage>
        <taxon>Eukaryota</taxon>
        <taxon>Viridiplantae</taxon>
        <taxon>Streptophyta</taxon>
        <taxon>Embryophyta</taxon>
        <taxon>Tracheophyta</taxon>
        <taxon>Spermatophyta</taxon>
        <taxon>Magnoliopsida</taxon>
        <taxon>Liliopsida</taxon>
        <taxon>Poales</taxon>
        <taxon>Bromeliaceae</taxon>
        <taxon>Bromelioideae</taxon>
        <taxon>Ananas</taxon>
    </lineage>
</organism>
<dbReference type="GeneID" id="109711314"/>
<name>A0A6P5F8S0_ANACO</name>
<evidence type="ECO:0000313" key="2">
    <source>
        <dbReference type="RefSeq" id="XP_020089878.1"/>
    </source>
</evidence>
<reference evidence="1" key="1">
    <citation type="journal article" date="2015" name="Nat. Genet.">
        <title>The pineapple genome and the evolution of CAM photosynthesis.</title>
        <authorList>
            <person name="Ming R."/>
            <person name="VanBuren R."/>
            <person name="Wai C.M."/>
            <person name="Tang H."/>
            <person name="Schatz M.C."/>
            <person name="Bowers J.E."/>
            <person name="Lyons E."/>
            <person name="Wang M.L."/>
            <person name="Chen J."/>
            <person name="Biggers E."/>
            <person name="Zhang J."/>
            <person name="Huang L."/>
            <person name="Zhang L."/>
            <person name="Miao W."/>
            <person name="Zhang J."/>
            <person name="Ye Z."/>
            <person name="Miao C."/>
            <person name="Lin Z."/>
            <person name="Wang H."/>
            <person name="Zhou H."/>
            <person name="Yim W.C."/>
            <person name="Priest H.D."/>
            <person name="Zheng C."/>
            <person name="Woodhouse M."/>
            <person name="Edger P.P."/>
            <person name="Guyot R."/>
            <person name="Guo H.B."/>
            <person name="Guo H."/>
            <person name="Zheng G."/>
            <person name="Singh R."/>
            <person name="Sharma A."/>
            <person name="Min X."/>
            <person name="Zheng Y."/>
            <person name="Lee H."/>
            <person name="Gurtowski J."/>
            <person name="Sedlazeck F.J."/>
            <person name="Harkess A."/>
            <person name="McKain M.R."/>
            <person name="Liao Z."/>
            <person name="Fang J."/>
            <person name="Liu J."/>
            <person name="Zhang X."/>
            <person name="Zhang Q."/>
            <person name="Hu W."/>
            <person name="Qin Y."/>
            <person name="Wang K."/>
            <person name="Chen L.Y."/>
            <person name="Shirley N."/>
            <person name="Lin Y.R."/>
            <person name="Liu L.Y."/>
            <person name="Hernandez A.G."/>
            <person name="Wright C.L."/>
            <person name="Bulone V."/>
            <person name="Tuskan G.A."/>
            <person name="Heath K."/>
            <person name="Zee F."/>
            <person name="Moore P.H."/>
            <person name="Sunkar R."/>
            <person name="Leebens-Mack J.H."/>
            <person name="Mockler T."/>
            <person name="Bennetzen J.L."/>
            <person name="Freeling M."/>
            <person name="Sankoff D."/>
            <person name="Paterson A.H."/>
            <person name="Zhu X."/>
            <person name="Yang X."/>
            <person name="Smith J.A."/>
            <person name="Cushman J.C."/>
            <person name="Paull R.E."/>
            <person name="Yu Q."/>
        </authorList>
    </citation>
    <scope>NUCLEOTIDE SEQUENCE [LARGE SCALE GENOMIC DNA]</scope>
    <source>
        <strain evidence="1">cv. F153</strain>
    </source>
</reference>
<protein>
    <submittedName>
        <fullName evidence="2">Uncharacterized protein LOC109711314</fullName>
    </submittedName>
</protein>
<proteinExistence type="predicted"/>
<dbReference type="Proteomes" id="UP000515123">
    <property type="component" value="Linkage group 6"/>
</dbReference>
<gene>
    <name evidence="2" type="primary">LOC109711314</name>
</gene>
<sequence length="85" mass="9048">MALGAQAMAMAGSVEEEAARAALKGSALAVVSLGGGEGREVVDPAQFWGDEERVKRELVAWAKAVASMAVHHAAFELRRCDCHRR</sequence>